<organism evidence="1 2">
    <name type="scientific">Brachionus calyciflorus</name>
    <dbReference type="NCBI Taxonomy" id="104777"/>
    <lineage>
        <taxon>Eukaryota</taxon>
        <taxon>Metazoa</taxon>
        <taxon>Spiralia</taxon>
        <taxon>Gnathifera</taxon>
        <taxon>Rotifera</taxon>
        <taxon>Eurotatoria</taxon>
        <taxon>Monogononta</taxon>
        <taxon>Pseudotrocha</taxon>
        <taxon>Ploima</taxon>
        <taxon>Brachionidae</taxon>
        <taxon>Brachionus</taxon>
    </lineage>
</organism>
<dbReference type="EMBL" id="CAJNOC010001456">
    <property type="protein sequence ID" value="CAF0866477.1"/>
    <property type="molecule type" value="Genomic_DNA"/>
</dbReference>
<keyword evidence="2" id="KW-1185">Reference proteome</keyword>
<protein>
    <submittedName>
        <fullName evidence="1">Uncharacterized protein</fullName>
    </submittedName>
</protein>
<name>A0A813X4S4_9BILA</name>
<dbReference type="Proteomes" id="UP000663879">
    <property type="component" value="Unassembled WGS sequence"/>
</dbReference>
<accession>A0A813X4S4</accession>
<sequence length="351" mass="41591">MFAKFAKFLTTKKCIIIFLIIILTFKFREISRNERIHKILSHECICFKEKIISIKSTNNQFEKIIDYDGQSYSIDLNRISLACDLYKVLKRGPKQKVISYSLYGKNLRYYKVISNLTQKVKEFYPGHVMRIYHDDSINNSIICELECTNSHIDFCNIHKLPLSLDKFDQVLNLNYIHSMMWRFLPIGDTFVDYFMSRDLDSMLIRREVDSVQEWLSSDNIGHIMRDNNQHGTHILGGMWSFKNFKDRKLAKEIYDLVIDKNLSVKYKPNGNSRKGYDQHFLSHHVYHRINMKSTVHDSYLCKRYPNSRPFPSKRIGDCFVGRTGFCNESRVDYGRCPKECRPPNHLDWENC</sequence>
<gene>
    <name evidence="1" type="ORF">OXX778_LOCUS9708</name>
</gene>
<proteinExistence type="predicted"/>
<comment type="caution">
    <text evidence="1">The sequence shown here is derived from an EMBL/GenBank/DDBJ whole genome shotgun (WGS) entry which is preliminary data.</text>
</comment>
<dbReference type="OrthoDB" id="204305at2759"/>
<reference evidence="1" key="1">
    <citation type="submission" date="2021-02" db="EMBL/GenBank/DDBJ databases">
        <authorList>
            <person name="Nowell W R."/>
        </authorList>
    </citation>
    <scope>NUCLEOTIDE SEQUENCE</scope>
    <source>
        <strain evidence="1">Ploen Becks lab</strain>
    </source>
</reference>
<dbReference type="AlphaFoldDB" id="A0A813X4S4"/>
<evidence type="ECO:0000313" key="2">
    <source>
        <dbReference type="Proteomes" id="UP000663879"/>
    </source>
</evidence>
<evidence type="ECO:0000313" key="1">
    <source>
        <dbReference type="EMBL" id="CAF0866477.1"/>
    </source>
</evidence>